<protein>
    <recommendedName>
        <fullName evidence="3">UDP-N-acetylglucosamine 2-epimerase (non-hydrolyzing)</fullName>
        <ecNumber evidence="3">5.1.3.14</ecNumber>
    </recommendedName>
</protein>
<evidence type="ECO:0000313" key="7">
    <source>
        <dbReference type="Proteomes" id="UP001166402"/>
    </source>
</evidence>
<reference evidence="6" key="1">
    <citation type="submission" date="2021-03" db="EMBL/GenBank/DDBJ databases">
        <title>Genomic Encyclopedia of Type Strains, Phase IV (KMG-IV): sequencing the most valuable type-strain genomes for metagenomic binning, comparative biology and taxonomic classification.</title>
        <authorList>
            <person name="Goeker M."/>
        </authorList>
    </citation>
    <scope>NUCLEOTIDE SEQUENCE</scope>
    <source>
        <strain evidence="6">DSM 101588</strain>
    </source>
</reference>
<dbReference type="GO" id="GO:0008761">
    <property type="term" value="F:UDP-N-acetylglucosamine 2-epimerase activity"/>
    <property type="evidence" value="ECO:0007669"/>
    <property type="project" value="UniProtKB-EC"/>
</dbReference>
<dbReference type="CDD" id="cd03786">
    <property type="entry name" value="GTB_UDP-GlcNAc_2-Epimerase"/>
    <property type="match status" value="1"/>
</dbReference>
<dbReference type="EC" id="5.1.3.14" evidence="3"/>
<evidence type="ECO:0000256" key="1">
    <source>
        <dbReference type="ARBA" id="ARBA00023235"/>
    </source>
</evidence>
<evidence type="ECO:0000313" key="6">
    <source>
        <dbReference type="EMBL" id="MBP2071579.1"/>
    </source>
</evidence>
<organism evidence="6 7">
    <name type="scientific">Thermoanaerobacterium butyriciformans</name>
    <dbReference type="NCBI Taxonomy" id="1702242"/>
    <lineage>
        <taxon>Bacteria</taxon>
        <taxon>Bacillati</taxon>
        <taxon>Bacillota</taxon>
        <taxon>Clostridia</taxon>
        <taxon>Thermoanaerobacterales</taxon>
        <taxon>Thermoanaerobacteraceae</taxon>
        <taxon>Thermoanaerobacterium</taxon>
    </lineage>
</organism>
<comment type="similarity">
    <text evidence="2 4">Belongs to the UDP-N-acetylglucosamine 2-epimerase family.</text>
</comment>
<dbReference type="PANTHER" id="PTHR43174:SF2">
    <property type="entry name" value="UDP-N-ACETYLGLUCOSAMINE 2-EPIMERASE"/>
    <property type="match status" value="1"/>
</dbReference>
<evidence type="ECO:0000256" key="3">
    <source>
        <dbReference type="ARBA" id="ARBA00038858"/>
    </source>
</evidence>
<keyword evidence="1 4" id="KW-0413">Isomerase</keyword>
<gene>
    <name evidence="6" type="ORF">J2Z80_001099</name>
</gene>
<proteinExistence type="inferred from homology"/>
<dbReference type="SUPFAM" id="SSF53756">
    <property type="entry name" value="UDP-Glycosyltransferase/glycogen phosphorylase"/>
    <property type="match status" value="1"/>
</dbReference>
<dbReference type="Gene3D" id="3.40.50.2000">
    <property type="entry name" value="Glycogen Phosphorylase B"/>
    <property type="match status" value="2"/>
</dbReference>
<dbReference type="InterPro" id="IPR029767">
    <property type="entry name" value="WecB-like"/>
</dbReference>
<dbReference type="Pfam" id="PF02350">
    <property type="entry name" value="Epimerase_2"/>
    <property type="match status" value="1"/>
</dbReference>
<dbReference type="Proteomes" id="UP001166402">
    <property type="component" value="Unassembled WGS sequence"/>
</dbReference>
<accession>A0ABS4ND50</accession>
<evidence type="ECO:0000256" key="4">
    <source>
        <dbReference type="RuleBase" id="RU003513"/>
    </source>
</evidence>
<dbReference type="NCBIfam" id="TIGR00236">
    <property type="entry name" value="wecB"/>
    <property type="match status" value="1"/>
</dbReference>
<comment type="caution">
    <text evidence="6">The sequence shown here is derived from an EMBL/GenBank/DDBJ whole genome shotgun (WGS) entry which is preliminary data.</text>
</comment>
<evidence type="ECO:0000256" key="2">
    <source>
        <dbReference type="ARBA" id="ARBA00038209"/>
    </source>
</evidence>
<sequence>MLKVMPIFGTRPEAIKMAPLVKELESASDIETVVCVTAQHRDMLDQVLRLFNIKSKYDLDVMKKNQSLSAITSSVLKGLDEVLEKEKPDLILVHGDTTTTFVSALSAFYKRIKVGHVEAGLRSHDKWFPYPEEMNRKLTGVLTDIHFAPTQTAKDNLLREGVCEKDIFVTGNTVIDAMKYTVKDNYVFRDDRLNNIDYENKRVVVVTAHRRENWGEPIESICNALRKIAVDFKDTYIIYPVHKNPIVRDAVFSILDDIENVLLLNPIDTDEMHNLLKRCYMVMTDSGGLQEEVPSLGKPVLVLRDVTERPEAVEAGTVKIIGTDFDRVYSEAKLLLTDKNEYDRMANAVNPYGDGNASKRIVSAIKYVFGMMDEKPDEFKGSRTILN</sequence>
<dbReference type="PANTHER" id="PTHR43174">
    <property type="entry name" value="UDP-N-ACETYLGLUCOSAMINE 2-EPIMERASE"/>
    <property type="match status" value="1"/>
</dbReference>
<evidence type="ECO:0000259" key="5">
    <source>
        <dbReference type="Pfam" id="PF02350"/>
    </source>
</evidence>
<dbReference type="RefSeq" id="WP_209453471.1">
    <property type="nucleotide sequence ID" value="NZ_JAGGLT010000010.1"/>
</dbReference>
<feature type="domain" description="UDP-N-acetylglucosamine 2-epimerase" evidence="5">
    <location>
        <begin position="22"/>
        <end position="366"/>
    </location>
</feature>
<keyword evidence="7" id="KW-1185">Reference proteome</keyword>
<name>A0ABS4ND50_9THEO</name>
<dbReference type="InterPro" id="IPR003331">
    <property type="entry name" value="UDP_GlcNAc_Epimerase_2_dom"/>
</dbReference>
<dbReference type="EMBL" id="JAGGLT010000010">
    <property type="protein sequence ID" value="MBP2071579.1"/>
    <property type="molecule type" value="Genomic_DNA"/>
</dbReference>